<proteinExistence type="predicted"/>
<name>A0ABR1ZEY8_9ROSI</name>
<comment type="caution">
    <text evidence="1">The sequence shown here is derived from an EMBL/GenBank/DDBJ whole genome shotgun (WGS) entry which is preliminary data.</text>
</comment>
<dbReference type="Proteomes" id="UP001472677">
    <property type="component" value="Unassembled WGS sequence"/>
</dbReference>
<organism evidence="1 2">
    <name type="scientific">Hibiscus sabdariffa</name>
    <name type="common">roselle</name>
    <dbReference type="NCBI Taxonomy" id="183260"/>
    <lineage>
        <taxon>Eukaryota</taxon>
        <taxon>Viridiplantae</taxon>
        <taxon>Streptophyta</taxon>
        <taxon>Embryophyta</taxon>
        <taxon>Tracheophyta</taxon>
        <taxon>Spermatophyta</taxon>
        <taxon>Magnoliopsida</taxon>
        <taxon>eudicotyledons</taxon>
        <taxon>Gunneridae</taxon>
        <taxon>Pentapetalae</taxon>
        <taxon>rosids</taxon>
        <taxon>malvids</taxon>
        <taxon>Malvales</taxon>
        <taxon>Malvaceae</taxon>
        <taxon>Malvoideae</taxon>
        <taxon>Hibiscus</taxon>
    </lineage>
</organism>
<evidence type="ECO:0000313" key="2">
    <source>
        <dbReference type="Proteomes" id="UP001472677"/>
    </source>
</evidence>
<dbReference type="EMBL" id="JBBPBM010002373">
    <property type="protein sequence ID" value="KAK8478974.1"/>
    <property type="molecule type" value="Genomic_DNA"/>
</dbReference>
<accession>A0ABR1ZEY8</accession>
<reference evidence="1 2" key="1">
    <citation type="journal article" date="2024" name="G3 (Bethesda)">
        <title>Genome assembly of Hibiscus sabdariffa L. provides insights into metabolisms of medicinal natural products.</title>
        <authorList>
            <person name="Kim T."/>
        </authorList>
    </citation>
    <scope>NUCLEOTIDE SEQUENCE [LARGE SCALE GENOMIC DNA]</scope>
    <source>
        <strain evidence="1">TK-2024</strain>
        <tissue evidence="1">Old leaves</tissue>
    </source>
</reference>
<protein>
    <submittedName>
        <fullName evidence="1">Uncharacterized protein</fullName>
    </submittedName>
</protein>
<evidence type="ECO:0000313" key="1">
    <source>
        <dbReference type="EMBL" id="KAK8478974.1"/>
    </source>
</evidence>
<keyword evidence="2" id="KW-1185">Reference proteome</keyword>
<gene>
    <name evidence="1" type="ORF">V6N12_057806</name>
</gene>
<sequence>MNIAYMSGNSTGEQPSQSQRRIGWMSFDVKIRSHFKSSTSGKATIEKGKTILQHRAYTSSSNISQMQLNKMTLTTRAEAQGKISC</sequence>